<dbReference type="InterPro" id="IPR003395">
    <property type="entry name" value="RecF/RecN/SMC_N"/>
</dbReference>
<dbReference type="InterPro" id="IPR024704">
    <property type="entry name" value="SMC"/>
</dbReference>
<dbReference type="GO" id="GO:0016887">
    <property type="term" value="F:ATP hydrolysis activity"/>
    <property type="evidence" value="ECO:0007669"/>
    <property type="project" value="InterPro"/>
</dbReference>
<evidence type="ECO:0000256" key="6">
    <source>
        <dbReference type="ARBA" id="ARBA00023306"/>
    </source>
</evidence>
<dbReference type="Gene3D" id="1.20.5.340">
    <property type="match status" value="1"/>
</dbReference>
<dbReference type="GO" id="GO:0008278">
    <property type="term" value="C:cohesin complex"/>
    <property type="evidence" value="ECO:0007669"/>
    <property type="project" value="TreeGrafter"/>
</dbReference>
<dbReference type="SUPFAM" id="SSF52540">
    <property type="entry name" value="P-loop containing nucleoside triphosphate hydrolases"/>
    <property type="match status" value="1"/>
</dbReference>
<dbReference type="PIRSF" id="PIRSF005719">
    <property type="entry name" value="SMC"/>
    <property type="match status" value="1"/>
</dbReference>
<dbReference type="SUPFAM" id="SSF57997">
    <property type="entry name" value="Tropomyosin"/>
    <property type="match status" value="2"/>
</dbReference>
<dbReference type="PANTHER" id="PTHR18937:SF12">
    <property type="entry name" value="STRUCTURAL MAINTENANCE OF CHROMOSOMES PROTEIN"/>
    <property type="match status" value="1"/>
</dbReference>
<keyword evidence="5 7" id="KW-0539">Nucleus</keyword>
<dbReference type="Gene3D" id="3.40.50.300">
    <property type="entry name" value="P-loop containing nucleotide triphosphate hydrolases"/>
    <property type="match status" value="2"/>
</dbReference>
<keyword evidence="6" id="KW-0131">Cell cycle</keyword>
<evidence type="ECO:0000256" key="8">
    <source>
        <dbReference type="SAM" id="Coils"/>
    </source>
</evidence>
<dbReference type="SUPFAM" id="SSF75553">
    <property type="entry name" value="Smc hinge domain"/>
    <property type="match status" value="1"/>
</dbReference>
<comment type="similarity">
    <text evidence="7">Belongs to the SMC family.</text>
</comment>
<evidence type="ECO:0000256" key="5">
    <source>
        <dbReference type="ARBA" id="ARBA00023242"/>
    </source>
</evidence>
<dbReference type="Gene3D" id="1.20.1060.20">
    <property type="match status" value="1"/>
</dbReference>
<dbReference type="VEuPathDB" id="PiroplasmaDB:TA21415"/>
<evidence type="ECO:0000256" key="3">
    <source>
        <dbReference type="ARBA" id="ARBA00022776"/>
    </source>
</evidence>
<feature type="coiled-coil region" evidence="8">
    <location>
        <begin position="247"/>
        <end position="274"/>
    </location>
</feature>
<feature type="coiled-coil region" evidence="8">
    <location>
        <begin position="1064"/>
        <end position="1132"/>
    </location>
</feature>
<comment type="subcellular location">
    <subcellularLocation>
        <location evidence="1 7">Nucleus</location>
    </subcellularLocation>
</comment>
<evidence type="ECO:0000256" key="7">
    <source>
        <dbReference type="PIRNR" id="PIRNR005719"/>
    </source>
</evidence>
<gene>
    <name evidence="10" type="ORF">TAT_000033500</name>
    <name evidence="11" type="ORF">TAV_000033000</name>
</gene>
<dbReference type="InterPro" id="IPR027417">
    <property type="entry name" value="P-loop_NTPase"/>
</dbReference>
<keyword evidence="3" id="KW-0498">Mitosis</keyword>
<evidence type="ECO:0000256" key="4">
    <source>
        <dbReference type="ARBA" id="ARBA00023054"/>
    </source>
</evidence>
<dbReference type="Gene3D" id="1.10.287.1490">
    <property type="match status" value="2"/>
</dbReference>
<proteinExistence type="inferred from homology"/>
<accession>A0A3B0MLW4</accession>
<evidence type="ECO:0000313" key="11">
    <source>
        <dbReference type="EMBL" id="SVP89633.1"/>
    </source>
</evidence>
<feature type="coiled-coil region" evidence="8">
    <location>
        <begin position="899"/>
        <end position="982"/>
    </location>
</feature>
<dbReference type="Gene3D" id="3.30.70.1620">
    <property type="match status" value="1"/>
</dbReference>
<feature type="domain" description="SMC hinge" evidence="9">
    <location>
        <begin position="581"/>
        <end position="706"/>
    </location>
</feature>
<dbReference type="InterPro" id="IPR036277">
    <property type="entry name" value="SMC_hinge_sf"/>
</dbReference>
<evidence type="ECO:0000256" key="1">
    <source>
        <dbReference type="ARBA" id="ARBA00004123"/>
    </source>
</evidence>
<dbReference type="EMBL" id="UIVS01000001">
    <property type="protein sequence ID" value="SVP89633.1"/>
    <property type="molecule type" value="Genomic_DNA"/>
</dbReference>
<dbReference type="Pfam" id="PF06470">
    <property type="entry name" value="SMC_hinge"/>
    <property type="match status" value="1"/>
</dbReference>
<protein>
    <recommendedName>
        <fullName evidence="7">Structural maintenance of chromosomes protein</fullName>
    </recommendedName>
</protein>
<sequence length="1299" mass="148921">MGVSNGLDTDSFFSGSSDLSDNATEVVESVHSLQTDSNLLSFSDKNGLNLGQTRRYELSSFHSSSDQSLKRGTIHAIELHNFKSYFGTVLIDKFASFNAVIGPNGSGKSNLMDAISFVLCIRTSTLRGSNLRDLINKVPDPSDPLDKRFAYVALTLKGDTDFSVFKRVINPNGHISYIYNNNVITFKGYTEALHEYKINTLGSTGLIFQGSVNDIISRTPLELTKLFETISGSALYEKPYDYIKEKVEKMRMDYKNLLLKKKNLNNELKQLKTMDSTNKKYHKILENYNETLVNKNVCQFQILENKFKTSTNKYFSLLNEYKEVVKRYDKTNKLKNEFEEKLANLYYEQGKLNRQIQQKTQILNDMRNSMTDFFSNKISLENKVDSLESVIKSSTDDLAELNSQYDELKRAKRELESEIKSLNEELELSQKDTFTLTMSQMDEFNNYLKDFNSLTSNNKANIKIIQNNINQFTTKLKSVRSRLKGIKTQEDQVVGNLVKYTELIEESESKMRDFRVSLDDLQRNLNGLKIRKEKLEENKVELENKKENFSQKVNSLSVLKSEFNHKFKRSAMNNEMVKSVPGVFGEVLSLFELTNEVYSTAVMASLGYRAHAIVTKDYQTISKCIEFLKQKKAEKRDFISLQRLKSDKSNTRRQVSQLLRRFTKLNYAFAIDLIEPTDSSVGSDLFEYLVGDTVIVDNLDEAERVISLRQNRVEGGNLQFNIVTLKGQMITRNRTIIVGSNFNIKNSEMELELNKYNKYNSLLNEVEKELQFNSDESKKIETELSSGYDKVERYKRNLQILTTKLEYLKKHKETLDLQKREFSNESNKLTTELKGLEDNVNELETNLSHENEQLEKMKAEHFAPLNDKFGVSNVYELAMSRDDKFNRINDSLKGKNITLTRYQTDLLELERKIEAVNKKLSELKSELTLVKTQLAGLKENNLSSCDGIESVQSEIASLKQALEGYVTEVNACNEELKKLTNTDDINKFDALQEINLLKEEIHQLYTQSIALTEYCKVHNLPLRFSITPKSHAETINLEEEMERIVLEFPLLSNADEFPKYSNKLTDLESEYNLLTETLGSLQKSLMNLRSYSDLEGKIESTSSELSSLDKEIEGVKAQLVKLESDFEKIRRERSGLFIHCFQAVKENLGPIYGKLSQNEEGAEGQAFLTLDDATSGSDAEPFNRAIRYNTIPPMKKYLNINLQSGGEKALSSIALLLSLHNYRDSPFVVLDEIDANIDSVKLKNLTKFLMESTFQVIIISLKDKLFSKAQRLIGVYRSHPLCTSKCLVLNLENYPQDDE</sequence>
<dbReference type="EMBL" id="UIVT01000001">
    <property type="protein sequence ID" value="SVP88471.1"/>
    <property type="molecule type" value="Genomic_DNA"/>
</dbReference>
<dbReference type="GO" id="GO:0005524">
    <property type="term" value="F:ATP binding"/>
    <property type="evidence" value="ECO:0007669"/>
    <property type="project" value="InterPro"/>
</dbReference>
<dbReference type="GO" id="GO:0007062">
    <property type="term" value="P:sister chromatid cohesion"/>
    <property type="evidence" value="ECO:0007669"/>
    <property type="project" value="TreeGrafter"/>
</dbReference>
<keyword evidence="2" id="KW-0132">Cell division</keyword>
<evidence type="ECO:0000259" key="9">
    <source>
        <dbReference type="SMART" id="SM00968"/>
    </source>
</evidence>
<name>A0A3B0MLW4_THEAN</name>
<organism evidence="10">
    <name type="scientific">Theileria annulata</name>
    <dbReference type="NCBI Taxonomy" id="5874"/>
    <lineage>
        <taxon>Eukaryota</taxon>
        <taxon>Sar</taxon>
        <taxon>Alveolata</taxon>
        <taxon>Apicomplexa</taxon>
        <taxon>Aconoidasida</taxon>
        <taxon>Piroplasmida</taxon>
        <taxon>Theileriidae</taxon>
        <taxon>Theileria</taxon>
    </lineage>
</organism>
<feature type="coiled-coil region" evidence="8">
    <location>
        <begin position="749"/>
        <end position="860"/>
    </location>
</feature>
<dbReference type="GO" id="GO:0051301">
    <property type="term" value="P:cell division"/>
    <property type="evidence" value="ECO:0007669"/>
    <property type="project" value="UniProtKB-KW"/>
</dbReference>
<dbReference type="GO" id="GO:0003677">
    <property type="term" value="F:DNA binding"/>
    <property type="evidence" value="ECO:0007669"/>
    <property type="project" value="TreeGrafter"/>
</dbReference>
<dbReference type="SMART" id="SM00968">
    <property type="entry name" value="SMC_hinge"/>
    <property type="match status" value="1"/>
</dbReference>
<evidence type="ECO:0000256" key="2">
    <source>
        <dbReference type="ARBA" id="ARBA00022618"/>
    </source>
</evidence>
<dbReference type="GO" id="GO:0005634">
    <property type="term" value="C:nucleus"/>
    <property type="evidence" value="ECO:0007669"/>
    <property type="project" value="UniProtKB-SubCell"/>
</dbReference>
<keyword evidence="4 8" id="KW-0175">Coiled coil</keyword>
<dbReference type="Pfam" id="PF02463">
    <property type="entry name" value="SMC_N"/>
    <property type="match status" value="1"/>
</dbReference>
<reference evidence="10" key="1">
    <citation type="submission" date="2018-07" db="EMBL/GenBank/DDBJ databases">
        <authorList>
            <person name="Quirk P.G."/>
            <person name="Krulwich T.A."/>
        </authorList>
    </citation>
    <scope>NUCLEOTIDE SEQUENCE</scope>
    <source>
        <strain evidence="10">Anand</strain>
    </source>
</reference>
<evidence type="ECO:0000313" key="10">
    <source>
        <dbReference type="EMBL" id="SVP88471.1"/>
    </source>
</evidence>
<dbReference type="InterPro" id="IPR010935">
    <property type="entry name" value="SMC_hinge"/>
</dbReference>
<feature type="coiled-coil region" evidence="8">
    <location>
        <begin position="384"/>
        <end position="432"/>
    </location>
</feature>
<dbReference type="PANTHER" id="PTHR18937">
    <property type="entry name" value="STRUCTURAL MAINTENANCE OF CHROMOSOMES SMC FAMILY MEMBER"/>
    <property type="match status" value="1"/>
</dbReference>
<feature type="coiled-coil region" evidence="8">
    <location>
        <begin position="504"/>
        <end position="559"/>
    </location>
</feature>